<dbReference type="InterPro" id="IPR023753">
    <property type="entry name" value="FAD/NAD-binding_dom"/>
</dbReference>
<keyword evidence="3" id="KW-1185">Reference proteome</keyword>
<dbReference type="Gene3D" id="3.50.50.100">
    <property type="match status" value="1"/>
</dbReference>
<dbReference type="EMBL" id="MU005584">
    <property type="protein sequence ID" value="KAF2683345.1"/>
    <property type="molecule type" value="Genomic_DNA"/>
</dbReference>
<evidence type="ECO:0000259" key="1">
    <source>
        <dbReference type="Pfam" id="PF07992"/>
    </source>
</evidence>
<evidence type="ECO:0000313" key="2">
    <source>
        <dbReference type="EMBL" id="KAF2683345.1"/>
    </source>
</evidence>
<dbReference type="OrthoDB" id="202203at2759"/>
<proteinExistence type="predicted"/>
<organism evidence="2 3">
    <name type="scientific">Lentithecium fluviatile CBS 122367</name>
    <dbReference type="NCBI Taxonomy" id="1168545"/>
    <lineage>
        <taxon>Eukaryota</taxon>
        <taxon>Fungi</taxon>
        <taxon>Dikarya</taxon>
        <taxon>Ascomycota</taxon>
        <taxon>Pezizomycotina</taxon>
        <taxon>Dothideomycetes</taxon>
        <taxon>Pleosporomycetidae</taxon>
        <taxon>Pleosporales</taxon>
        <taxon>Massarineae</taxon>
        <taxon>Lentitheciaceae</taxon>
        <taxon>Lentithecium</taxon>
    </lineage>
</organism>
<reference evidence="2" key="1">
    <citation type="journal article" date="2020" name="Stud. Mycol.">
        <title>101 Dothideomycetes genomes: a test case for predicting lifestyles and emergence of pathogens.</title>
        <authorList>
            <person name="Haridas S."/>
            <person name="Albert R."/>
            <person name="Binder M."/>
            <person name="Bloem J."/>
            <person name="Labutti K."/>
            <person name="Salamov A."/>
            <person name="Andreopoulos B."/>
            <person name="Baker S."/>
            <person name="Barry K."/>
            <person name="Bills G."/>
            <person name="Bluhm B."/>
            <person name="Cannon C."/>
            <person name="Castanera R."/>
            <person name="Culley D."/>
            <person name="Daum C."/>
            <person name="Ezra D."/>
            <person name="Gonzalez J."/>
            <person name="Henrissat B."/>
            <person name="Kuo A."/>
            <person name="Liang C."/>
            <person name="Lipzen A."/>
            <person name="Lutzoni F."/>
            <person name="Magnuson J."/>
            <person name="Mondo S."/>
            <person name="Nolan M."/>
            <person name="Ohm R."/>
            <person name="Pangilinan J."/>
            <person name="Park H.-J."/>
            <person name="Ramirez L."/>
            <person name="Alfaro M."/>
            <person name="Sun H."/>
            <person name="Tritt A."/>
            <person name="Yoshinaga Y."/>
            <person name="Zwiers L.-H."/>
            <person name="Turgeon B."/>
            <person name="Goodwin S."/>
            <person name="Spatafora J."/>
            <person name="Crous P."/>
            <person name="Grigoriev I."/>
        </authorList>
    </citation>
    <scope>NUCLEOTIDE SEQUENCE</scope>
    <source>
        <strain evidence="2">CBS 122367</strain>
    </source>
</reference>
<dbReference type="GO" id="GO:0005737">
    <property type="term" value="C:cytoplasm"/>
    <property type="evidence" value="ECO:0007669"/>
    <property type="project" value="TreeGrafter"/>
</dbReference>
<dbReference type="InterPro" id="IPR036188">
    <property type="entry name" value="FAD/NAD-bd_sf"/>
</dbReference>
<dbReference type="SUPFAM" id="SSF51905">
    <property type="entry name" value="FAD/NAD(P)-binding domain"/>
    <property type="match status" value="1"/>
</dbReference>
<dbReference type="PANTHER" id="PTHR43735:SF5">
    <property type="entry name" value="FAD_NAD(P)-BINDING DOMAIN-CONTAINING PROTEIN"/>
    <property type="match status" value="1"/>
</dbReference>
<dbReference type="Proteomes" id="UP000799291">
    <property type="component" value="Unassembled WGS sequence"/>
</dbReference>
<protein>
    <submittedName>
        <fullName evidence="2">Putative amid-like NADH oxidoreductase</fullName>
    </submittedName>
</protein>
<name>A0A6G1IZ16_9PLEO</name>
<sequence>MISDLIRLLFQLVTFIPPFASTALRQRISAFLHKRSYKPLPSAQIKNVVVIGGSFAGFQATKRLTETLPSGYRVVLVEKNSHLNYLFAFPRFSVVKGYETYAFIPYDGLAKGAPKGIFVHVQDTAAKVREKFVELKSGERLEYEYLIIATGVVSVLPSKVDSTDSYGAQEELRGMQDRIAAAGKIAVVGGGAVGVELASDIKDFYPQKDVTLIHSRESLLPTFGGRLQEYVMRRFEEMGVAVLLNERPKLPDNCNTLVLHGKQQAFDLIIPCTGQRPNSLILSTLSPTCVSKETSHIIVRPTLQICDSRFPNVFACGDVAATGGPKTARAAFMQDEVVVRNIISLIEGRESLEDYRPLVWIEGSIKLTLGKSRMVVYTREESGREILIPLNMGKTDMDVKRQWVFFGADSRTMEMGDSSSV</sequence>
<dbReference type="GO" id="GO:0004174">
    <property type="term" value="F:electron-transferring-flavoprotein dehydrogenase activity"/>
    <property type="evidence" value="ECO:0007669"/>
    <property type="project" value="TreeGrafter"/>
</dbReference>
<dbReference type="GO" id="GO:0050660">
    <property type="term" value="F:flavin adenine dinucleotide binding"/>
    <property type="evidence" value="ECO:0007669"/>
    <property type="project" value="TreeGrafter"/>
</dbReference>
<evidence type="ECO:0000313" key="3">
    <source>
        <dbReference type="Proteomes" id="UP000799291"/>
    </source>
</evidence>
<gene>
    <name evidence="2" type="ORF">K458DRAFT_443462</name>
</gene>
<dbReference type="PRINTS" id="PR00368">
    <property type="entry name" value="FADPNR"/>
</dbReference>
<dbReference type="Pfam" id="PF07992">
    <property type="entry name" value="Pyr_redox_2"/>
    <property type="match status" value="1"/>
</dbReference>
<accession>A0A6G1IZ16</accession>
<feature type="domain" description="FAD/NAD(P)-binding" evidence="1">
    <location>
        <begin position="47"/>
        <end position="334"/>
    </location>
</feature>
<dbReference type="PANTHER" id="PTHR43735">
    <property type="entry name" value="APOPTOSIS-INDUCING FACTOR 1"/>
    <property type="match status" value="1"/>
</dbReference>
<dbReference type="PRINTS" id="PR00469">
    <property type="entry name" value="PNDRDTASEII"/>
</dbReference>
<dbReference type="AlphaFoldDB" id="A0A6G1IZ16"/>